<accession>A0AA38PN53</accession>
<protein>
    <submittedName>
        <fullName evidence="1">Uncharacterized protein</fullName>
    </submittedName>
</protein>
<organism evidence="1 2">
    <name type="scientific">Lentinula detonsa</name>
    <dbReference type="NCBI Taxonomy" id="2804962"/>
    <lineage>
        <taxon>Eukaryota</taxon>
        <taxon>Fungi</taxon>
        <taxon>Dikarya</taxon>
        <taxon>Basidiomycota</taxon>
        <taxon>Agaricomycotina</taxon>
        <taxon>Agaricomycetes</taxon>
        <taxon>Agaricomycetidae</taxon>
        <taxon>Agaricales</taxon>
        <taxon>Marasmiineae</taxon>
        <taxon>Omphalotaceae</taxon>
        <taxon>Lentinula</taxon>
    </lineage>
</organism>
<dbReference type="EMBL" id="MU803506">
    <property type="protein sequence ID" value="KAJ3978275.1"/>
    <property type="molecule type" value="Genomic_DNA"/>
</dbReference>
<gene>
    <name evidence="1" type="ORF">F5890DRAFT_326364</name>
</gene>
<dbReference type="AlphaFoldDB" id="A0AA38PN53"/>
<dbReference type="Proteomes" id="UP001163850">
    <property type="component" value="Unassembled WGS sequence"/>
</dbReference>
<evidence type="ECO:0000313" key="2">
    <source>
        <dbReference type="Proteomes" id="UP001163850"/>
    </source>
</evidence>
<name>A0AA38PN53_9AGAR</name>
<proteinExistence type="predicted"/>
<sequence length="255" mass="29043">MFPITPIIKFRFGHSIGFFHSISKPQFISDPFGNSVTSDSFGSSVTYESFGIPSCFLFSVLSSLIYPDLFAFASRWDVWIKRGISDKFHPTSFRSFGTFSLTILPDFLLQSFLYPFRFILATFRHSFETLPAPFRMPPVFGNFGPFRSVIPHIFSRIWLSSSGFSGSYNSYHSFAFCITAHLVHPILRNPDPKNRIESIHILFIFICFMILSTSIHSHSFIMSLTQAPSCPYPHPHCNLPFKLPHFGQGLSRAQA</sequence>
<reference evidence="1" key="1">
    <citation type="submission" date="2022-08" db="EMBL/GenBank/DDBJ databases">
        <authorList>
            <consortium name="DOE Joint Genome Institute"/>
            <person name="Min B."/>
            <person name="Riley R."/>
            <person name="Sierra-Patev S."/>
            <person name="Naranjo-Ortiz M."/>
            <person name="Looney B."/>
            <person name="Konkel Z."/>
            <person name="Slot J.C."/>
            <person name="Sakamoto Y."/>
            <person name="Steenwyk J.L."/>
            <person name="Rokas A."/>
            <person name="Carro J."/>
            <person name="Camarero S."/>
            <person name="Ferreira P."/>
            <person name="Molpeceres G."/>
            <person name="Ruiz-Duenas F.J."/>
            <person name="Serrano A."/>
            <person name="Henrissat B."/>
            <person name="Drula E."/>
            <person name="Hughes K.W."/>
            <person name="Mata J.L."/>
            <person name="Ishikawa N.K."/>
            <person name="Vargas-Isla R."/>
            <person name="Ushijima S."/>
            <person name="Smith C.A."/>
            <person name="Ahrendt S."/>
            <person name="Andreopoulos W."/>
            <person name="He G."/>
            <person name="Labutti K."/>
            <person name="Lipzen A."/>
            <person name="Ng V."/>
            <person name="Sandor L."/>
            <person name="Barry K."/>
            <person name="Martinez A.T."/>
            <person name="Xiao Y."/>
            <person name="Gibbons J.G."/>
            <person name="Terashima K."/>
            <person name="Hibbett D.S."/>
            <person name="Grigoriev I.V."/>
        </authorList>
    </citation>
    <scope>NUCLEOTIDE SEQUENCE</scope>
    <source>
        <strain evidence="1">TFB7829</strain>
    </source>
</reference>
<evidence type="ECO:0000313" key="1">
    <source>
        <dbReference type="EMBL" id="KAJ3978275.1"/>
    </source>
</evidence>
<comment type="caution">
    <text evidence="1">The sequence shown here is derived from an EMBL/GenBank/DDBJ whole genome shotgun (WGS) entry which is preliminary data.</text>
</comment>